<dbReference type="GO" id="GO:0071555">
    <property type="term" value="P:cell wall organization"/>
    <property type="evidence" value="ECO:0007669"/>
    <property type="project" value="UniProtKB-KW"/>
</dbReference>
<dbReference type="CDD" id="cd16913">
    <property type="entry name" value="YkuD_like"/>
    <property type="match status" value="1"/>
</dbReference>
<dbReference type="PANTHER" id="PTHR41533:SF2">
    <property type="entry name" value="BLR7131 PROTEIN"/>
    <property type="match status" value="1"/>
</dbReference>
<sequence>MKMMRILPKSFVLGMSLIAIAPQMTWAQSQTAYIQDQVTRARTNPIINPKWGSFLLRTDRLDKLYSLRGYQSIWVDSTGTPNAMVNTLKNILLSADRHGLNPADYWDAQIEKGYQATMKNPGVQWITFELLASEALVRYVTHLSTGRFDPELIDTDIKFKKKEFTEFQELNAAVSYGPASLAANLENFAPTHPRYKDLLSILNTLKSQKSSGGWPTINSPGFALKLGVTDPVISQLRTRLNQLGYSISNNGGNTFDSEFDTVLRKFQSANGLTSDGIIGTRSEVLRALNFTPSQRIAQVEANMEKLRWLPKSLETRHIFVNLATTEFRLYDDTGRVFYFNTVAGQAFRRTPSMRDQITFVNLNPYWTVPRSIAIRDKLPLLKQDRNYLQKHNMILIEEATDEEVDPSTIDWKNMTARNFVYYIRQLPGPDNALGVVKFPLQNPWAIYMHDTNEKSLFAESKRHRSSGCVRLEQPLELAAYLLQDQPGWSLYDIQNYVPLNDNYIPGEIDKKVTLKKPMPVYFMYLTVEKGEDGSMRFIDDVYGQDTRVSKAISNKRSGDELF</sequence>
<keyword evidence="5" id="KW-0573">Peptidoglycan synthesis</keyword>
<gene>
    <name evidence="11" type="ORF">AZI85_04135</name>
</gene>
<evidence type="ECO:0000259" key="9">
    <source>
        <dbReference type="Pfam" id="PF03734"/>
    </source>
</evidence>
<comment type="caution">
    <text evidence="11">The sequence shown here is derived from an EMBL/GenBank/DDBJ whole genome shotgun (WGS) entry which is preliminary data.</text>
</comment>
<evidence type="ECO:0000259" key="10">
    <source>
        <dbReference type="Pfam" id="PF20142"/>
    </source>
</evidence>
<feature type="chain" id="PRO_5007573151" description="Peptidoglycan-binding protein" evidence="7">
    <location>
        <begin position="22"/>
        <end position="562"/>
    </location>
</feature>
<evidence type="ECO:0000256" key="6">
    <source>
        <dbReference type="ARBA" id="ARBA00023316"/>
    </source>
</evidence>
<evidence type="ECO:0000313" key="11">
    <source>
        <dbReference type="EMBL" id="KYG64606.1"/>
    </source>
</evidence>
<evidence type="ECO:0000256" key="2">
    <source>
        <dbReference type="ARBA" id="ARBA00005992"/>
    </source>
</evidence>
<comment type="pathway">
    <text evidence="1">Cell wall biogenesis; peptidoglycan biosynthesis.</text>
</comment>
<dbReference type="Pfam" id="PF01471">
    <property type="entry name" value="PG_binding_1"/>
    <property type="match status" value="1"/>
</dbReference>
<feature type="signal peptide" evidence="7">
    <location>
        <begin position="1"/>
        <end position="21"/>
    </location>
</feature>
<dbReference type="OrthoDB" id="9778545at2"/>
<dbReference type="InterPro" id="IPR002477">
    <property type="entry name" value="Peptidoglycan-bd-like"/>
</dbReference>
<feature type="domain" description="L,D-TPase catalytic" evidence="9">
    <location>
        <begin position="316"/>
        <end position="483"/>
    </location>
</feature>
<evidence type="ECO:0000256" key="3">
    <source>
        <dbReference type="ARBA" id="ARBA00022679"/>
    </source>
</evidence>
<dbReference type="Pfam" id="PF20142">
    <property type="entry name" value="Scaffold"/>
    <property type="match status" value="1"/>
</dbReference>
<name>A0A150WL29_BDEBC</name>
<keyword evidence="6" id="KW-0961">Cell wall biogenesis/degradation</keyword>
<dbReference type="InterPro" id="IPR005490">
    <property type="entry name" value="LD_TPept_cat_dom"/>
</dbReference>
<evidence type="ECO:0000313" key="12">
    <source>
        <dbReference type="Proteomes" id="UP000075391"/>
    </source>
</evidence>
<protein>
    <recommendedName>
        <fullName evidence="13">Peptidoglycan-binding protein</fullName>
    </recommendedName>
</protein>
<dbReference type="GO" id="GO:0016740">
    <property type="term" value="F:transferase activity"/>
    <property type="evidence" value="ECO:0007669"/>
    <property type="project" value="UniProtKB-KW"/>
</dbReference>
<evidence type="ECO:0000256" key="7">
    <source>
        <dbReference type="SAM" id="SignalP"/>
    </source>
</evidence>
<accession>A0A150WL29</accession>
<keyword evidence="7" id="KW-0732">Signal</keyword>
<dbReference type="SUPFAM" id="SSF47090">
    <property type="entry name" value="PGBD-like"/>
    <property type="match status" value="1"/>
</dbReference>
<dbReference type="InterPro" id="IPR036365">
    <property type="entry name" value="PGBD-like_sf"/>
</dbReference>
<evidence type="ECO:0000259" key="8">
    <source>
        <dbReference type="Pfam" id="PF01471"/>
    </source>
</evidence>
<dbReference type="InterPro" id="IPR036366">
    <property type="entry name" value="PGBDSf"/>
</dbReference>
<organism evidence="11 12">
    <name type="scientific">Bdellovibrio bacteriovorus</name>
    <dbReference type="NCBI Taxonomy" id="959"/>
    <lineage>
        <taxon>Bacteria</taxon>
        <taxon>Pseudomonadati</taxon>
        <taxon>Bdellovibrionota</taxon>
        <taxon>Bdellovibrionia</taxon>
        <taxon>Bdellovibrionales</taxon>
        <taxon>Pseudobdellovibrionaceae</taxon>
        <taxon>Bdellovibrio</taxon>
    </lineage>
</organism>
<feature type="domain" description="L,D-transpeptidase scaffold" evidence="10">
    <location>
        <begin position="60"/>
        <end position="199"/>
    </location>
</feature>
<dbReference type="Proteomes" id="UP000075391">
    <property type="component" value="Unassembled WGS sequence"/>
</dbReference>
<dbReference type="GO" id="GO:0008360">
    <property type="term" value="P:regulation of cell shape"/>
    <property type="evidence" value="ECO:0007669"/>
    <property type="project" value="UniProtKB-KW"/>
</dbReference>
<feature type="domain" description="Peptidoglycan binding-like" evidence="8">
    <location>
        <begin position="231"/>
        <end position="280"/>
    </location>
</feature>
<dbReference type="AlphaFoldDB" id="A0A150WL29"/>
<dbReference type="GO" id="GO:0009252">
    <property type="term" value="P:peptidoglycan biosynthetic process"/>
    <property type="evidence" value="ECO:0007669"/>
    <property type="project" value="UniProtKB-UniPathway"/>
</dbReference>
<dbReference type="InterPro" id="IPR038063">
    <property type="entry name" value="Transpep_catalytic_dom"/>
</dbReference>
<dbReference type="EMBL" id="LUKF01000012">
    <property type="protein sequence ID" value="KYG64606.1"/>
    <property type="molecule type" value="Genomic_DNA"/>
</dbReference>
<comment type="similarity">
    <text evidence="2">Belongs to the YkuD family.</text>
</comment>
<reference evidence="11 12" key="1">
    <citation type="submission" date="2016-03" db="EMBL/GenBank/DDBJ databases">
        <authorList>
            <person name="Ploux O."/>
        </authorList>
    </citation>
    <scope>NUCLEOTIDE SEQUENCE [LARGE SCALE GENOMIC DNA]</scope>
    <source>
        <strain evidence="11 12">BER2</strain>
    </source>
</reference>
<evidence type="ECO:0000256" key="4">
    <source>
        <dbReference type="ARBA" id="ARBA00022960"/>
    </source>
</evidence>
<evidence type="ECO:0000256" key="1">
    <source>
        <dbReference type="ARBA" id="ARBA00004752"/>
    </source>
</evidence>
<keyword evidence="4" id="KW-0133">Cell shape</keyword>
<dbReference type="RefSeq" id="WP_063243575.1">
    <property type="nucleotide sequence ID" value="NZ_CP168967.1"/>
</dbReference>
<evidence type="ECO:0000256" key="5">
    <source>
        <dbReference type="ARBA" id="ARBA00022984"/>
    </source>
</evidence>
<keyword evidence="3" id="KW-0808">Transferase</keyword>
<dbReference type="Gene3D" id="2.40.440.10">
    <property type="entry name" value="L,D-transpeptidase catalytic domain-like"/>
    <property type="match status" value="1"/>
</dbReference>
<dbReference type="SUPFAM" id="SSF141523">
    <property type="entry name" value="L,D-transpeptidase catalytic domain-like"/>
    <property type="match status" value="1"/>
</dbReference>
<dbReference type="UniPathway" id="UPA00219"/>
<dbReference type="InterPro" id="IPR052905">
    <property type="entry name" value="LD-transpeptidase_YkuD-like"/>
</dbReference>
<evidence type="ECO:0008006" key="13">
    <source>
        <dbReference type="Google" id="ProtNLM"/>
    </source>
</evidence>
<dbReference type="PANTHER" id="PTHR41533">
    <property type="entry name" value="L,D-TRANSPEPTIDASE HI_1667-RELATED"/>
    <property type="match status" value="1"/>
</dbReference>
<dbReference type="Gene3D" id="1.10.101.10">
    <property type="entry name" value="PGBD-like superfamily/PGBD"/>
    <property type="match status" value="1"/>
</dbReference>
<dbReference type="Pfam" id="PF03734">
    <property type="entry name" value="YkuD"/>
    <property type="match status" value="1"/>
</dbReference>
<proteinExistence type="inferred from homology"/>
<dbReference type="InterPro" id="IPR045380">
    <property type="entry name" value="LD_TPept_scaffold_dom"/>
</dbReference>
<dbReference type="GO" id="GO:0004180">
    <property type="term" value="F:carboxypeptidase activity"/>
    <property type="evidence" value="ECO:0007669"/>
    <property type="project" value="UniProtKB-ARBA"/>
</dbReference>